<proteinExistence type="predicted"/>
<organism evidence="2 3">
    <name type="scientific">Psilocybe cf. subviscida</name>
    <dbReference type="NCBI Taxonomy" id="2480587"/>
    <lineage>
        <taxon>Eukaryota</taxon>
        <taxon>Fungi</taxon>
        <taxon>Dikarya</taxon>
        <taxon>Basidiomycota</taxon>
        <taxon>Agaricomycotina</taxon>
        <taxon>Agaricomycetes</taxon>
        <taxon>Agaricomycetidae</taxon>
        <taxon>Agaricales</taxon>
        <taxon>Agaricineae</taxon>
        <taxon>Strophariaceae</taxon>
        <taxon>Psilocybe</taxon>
    </lineage>
</organism>
<reference evidence="2 3" key="1">
    <citation type="journal article" date="2020" name="ISME J.">
        <title>Uncovering the hidden diversity of litter-decomposition mechanisms in mushroom-forming fungi.</title>
        <authorList>
            <person name="Floudas D."/>
            <person name="Bentzer J."/>
            <person name="Ahren D."/>
            <person name="Johansson T."/>
            <person name="Persson P."/>
            <person name="Tunlid A."/>
        </authorList>
    </citation>
    <scope>NUCLEOTIDE SEQUENCE [LARGE SCALE GENOMIC DNA]</scope>
    <source>
        <strain evidence="2 3">CBS 101986</strain>
    </source>
</reference>
<dbReference type="Proteomes" id="UP000567179">
    <property type="component" value="Unassembled WGS sequence"/>
</dbReference>
<evidence type="ECO:0000313" key="2">
    <source>
        <dbReference type="EMBL" id="KAF5315384.1"/>
    </source>
</evidence>
<accession>A0A8H5B2J3</accession>
<dbReference type="EMBL" id="JAACJJ010000043">
    <property type="protein sequence ID" value="KAF5315384.1"/>
    <property type="molecule type" value="Genomic_DNA"/>
</dbReference>
<gene>
    <name evidence="2" type="ORF">D9619_007465</name>
</gene>
<dbReference type="AlphaFoldDB" id="A0A8H5B2J3"/>
<evidence type="ECO:0000256" key="1">
    <source>
        <dbReference type="SAM" id="MobiDB-lite"/>
    </source>
</evidence>
<sequence length="110" mass="12007">MAKPQTQPSITLRLTRAELQTLRDLVKSYQGPILADSVRASLIRKLDAAWDDLKDTEDDAVVQQRVNGQQHEEEEKMDQDQACPRSSPPGVSASSTSSSPFEGCPGSDGH</sequence>
<name>A0A8H5B2J3_9AGAR</name>
<comment type="caution">
    <text evidence="2">The sequence shown here is derived from an EMBL/GenBank/DDBJ whole genome shotgun (WGS) entry which is preliminary data.</text>
</comment>
<feature type="region of interest" description="Disordered" evidence="1">
    <location>
        <begin position="65"/>
        <end position="110"/>
    </location>
</feature>
<feature type="compositionally biased region" description="Low complexity" evidence="1">
    <location>
        <begin position="84"/>
        <end position="100"/>
    </location>
</feature>
<protein>
    <submittedName>
        <fullName evidence="2">Uncharacterized protein</fullName>
    </submittedName>
</protein>
<keyword evidence="3" id="KW-1185">Reference proteome</keyword>
<evidence type="ECO:0000313" key="3">
    <source>
        <dbReference type="Proteomes" id="UP000567179"/>
    </source>
</evidence>